<evidence type="ECO:0000313" key="1">
    <source>
        <dbReference type="EMBL" id="GKT13124.1"/>
    </source>
</evidence>
<name>A0ABQ5JQF6_9EUKA</name>
<proteinExistence type="predicted"/>
<accession>A0ABQ5JQF6</accession>
<organism evidence="1 2">
    <name type="scientific">Aduncisulcus paluster</name>
    <dbReference type="NCBI Taxonomy" id="2918883"/>
    <lineage>
        <taxon>Eukaryota</taxon>
        <taxon>Metamonada</taxon>
        <taxon>Carpediemonas-like organisms</taxon>
        <taxon>Aduncisulcus</taxon>
    </lineage>
</organism>
<protein>
    <recommendedName>
        <fullName evidence="3">PH domain-containing protein</fullName>
    </recommendedName>
</protein>
<feature type="non-terminal residue" evidence="1">
    <location>
        <position position="94"/>
    </location>
</feature>
<keyword evidence="2" id="KW-1185">Reference proteome</keyword>
<dbReference type="EMBL" id="BQXS01005595">
    <property type="protein sequence ID" value="GKT13124.1"/>
    <property type="molecule type" value="Genomic_DNA"/>
</dbReference>
<evidence type="ECO:0000313" key="2">
    <source>
        <dbReference type="Proteomes" id="UP001057375"/>
    </source>
</evidence>
<reference evidence="1" key="1">
    <citation type="submission" date="2022-03" db="EMBL/GenBank/DDBJ databases">
        <title>Draft genome sequence of Aduncisulcus paluster, a free-living microaerophilic Fornicata.</title>
        <authorList>
            <person name="Yuyama I."/>
            <person name="Kume K."/>
            <person name="Tamura T."/>
            <person name="Inagaki Y."/>
            <person name="Hashimoto T."/>
        </authorList>
    </citation>
    <scope>NUCLEOTIDE SEQUENCE</scope>
    <source>
        <strain evidence="1">NY0171</strain>
    </source>
</reference>
<dbReference type="Proteomes" id="UP001057375">
    <property type="component" value="Unassembled WGS sequence"/>
</dbReference>
<sequence length="94" mass="10634">MCHLHKGCITVQMATQVMTDSNRFFSFTASARRRDDWISHLSLRLAALSQRVLNFSGLESVRSDPRTRFDSQLPEVFTIPTDGVLVFPAGWSAF</sequence>
<gene>
    <name evidence="1" type="ORF">ADUPG1_003937</name>
</gene>
<comment type="caution">
    <text evidence="1">The sequence shown here is derived from an EMBL/GenBank/DDBJ whole genome shotgun (WGS) entry which is preliminary data.</text>
</comment>
<evidence type="ECO:0008006" key="3">
    <source>
        <dbReference type="Google" id="ProtNLM"/>
    </source>
</evidence>